<accession>A0A835NEB2</accession>
<dbReference type="EMBL" id="JADDUC010000343">
    <property type="protein sequence ID" value="KAG0114097.1"/>
    <property type="molecule type" value="Genomic_DNA"/>
</dbReference>
<organism evidence="4">
    <name type="scientific">Lamprotornis superbus</name>
    <dbReference type="NCBI Taxonomy" id="245042"/>
    <lineage>
        <taxon>Eukaryota</taxon>
        <taxon>Metazoa</taxon>
        <taxon>Chordata</taxon>
        <taxon>Craniata</taxon>
        <taxon>Vertebrata</taxon>
        <taxon>Euteleostomi</taxon>
        <taxon>Archelosauria</taxon>
        <taxon>Archosauria</taxon>
        <taxon>Dinosauria</taxon>
        <taxon>Saurischia</taxon>
        <taxon>Theropoda</taxon>
        <taxon>Coelurosauria</taxon>
        <taxon>Aves</taxon>
        <taxon>Neognathae</taxon>
        <taxon>Neoaves</taxon>
        <taxon>Telluraves</taxon>
        <taxon>Australaves</taxon>
        <taxon>Passeriformes</taxon>
        <taxon>Sturnidae</taxon>
        <taxon>Lamprotornis</taxon>
    </lineage>
</organism>
<keyword evidence="3" id="KW-0539">Nucleus</keyword>
<reference evidence="5" key="3">
    <citation type="submission" date="2022-01" db="EMBL/GenBank/DDBJ databases">
        <authorList>
            <person name="Rubenstein D.R."/>
        </authorList>
    </citation>
    <scope>NUCLEOTIDE SEQUENCE</scope>
    <source>
        <strain evidence="5">SS15</strain>
        <tissue evidence="5">Liver</tissue>
    </source>
</reference>
<dbReference type="PRINTS" id="PR00322">
    <property type="entry name" value="G10"/>
</dbReference>
<reference evidence="5 6" key="2">
    <citation type="journal article" date="2021" name="J. Hered.">
        <title>Feather Gene Expression Elucidates the Developmental Basis of Plumage Iridescence in African Starlings.</title>
        <authorList>
            <person name="Rubenstein D.R."/>
            <person name="Corvelo A."/>
            <person name="MacManes M.D."/>
            <person name="Maia R."/>
            <person name="Narzisi G."/>
            <person name="Rousaki A."/>
            <person name="Vandenabeele P."/>
            <person name="Shawkey M.D."/>
            <person name="Solomon J."/>
        </authorList>
    </citation>
    <scope>NUCLEOTIDE SEQUENCE [LARGE SCALE GENOMIC DNA]</scope>
    <source>
        <strain evidence="5">SS15</strain>
    </source>
</reference>
<dbReference type="EMBL" id="JADDUC020000015">
    <property type="protein sequence ID" value="KAI1234321.1"/>
    <property type="molecule type" value="Genomic_DNA"/>
</dbReference>
<evidence type="ECO:0000256" key="3">
    <source>
        <dbReference type="ARBA" id="ARBA00023242"/>
    </source>
</evidence>
<comment type="caution">
    <text evidence="4">The sequence shown here is derived from an EMBL/GenBank/DDBJ whole genome shotgun (WGS) entry which is preliminary data.</text>
</comment>
<reference evidence="4" key="1">
    <citation type="submission" date="2020-10" db="EMBL/GenBank/DDBJ databases">
        <title>Feather gene expression reveals the developmental basis of iridescence in African starlings.</title>
        <authorList>
            <person name="Rubenstein D.R."/>
        </authorList>
    </citation>
    <scope>NUCLEOTIDE SEQUENCE</scope>
    <source>
        <strain evidence="4">SS15</strain>
        <tissue evidence="4">Liver</tissue>
    </source>
</reference>
<comment type="similarity">
    <text evidence="2">Belongs to the BUD31 (G10) family.</text>
</comment>
<dbReference type="AlphaFoldDB" id="A0A835NEB2"/>
<dbReference type="OrthoDB" id="277109at2759"/>
<dbReference type="InterPro" id="IPR001748">
    <property type="entry name" value="BUD31"/>
</dbReference>
<dbReference type="Proteomes" id="UP000618051">
    <property type="component" value="Unassembled WGS sequence"/>
</dbReference>
<dbReference type="GO" id="GO:0005681">
    <property type="term" value="C:spliceosomal complex"/>
    <property type="evidence" value="ECO:0007669"/>
    <property type="project" value="TreeGrafter"/>
</dbReference>
<evidence type="ECO:0000256" key="2">
    <source>
        <dbReference type="ARBA" id="ARBA00005287"/>
    </source>
</evidence>
<proteinExistence type="inferred from homology"/>
<evidence type="ECO:0000313" key="4">
    <source>
        <dbReference type="EMBL" id="KAG0114097.1"/>
    </source>
</evidence>
<dbReference type="Pfam" id="PF01125">
    <property type="entry name" value="BUD31"/>
    <property type="match status" value="1"/>
</dbReference>
<dbReference type="PANTHER" id="PTHR19411:SF0">
    <property type="entry name" value="PROTEIN BUD31 HOMOLOG"/>
    <property type="match status" value="1"/>
</dbReference>
<evidence type="ECO:0000313" key="6">
    <source>
        <dbReference type="Proteomes" id="UP000618051"/>
    </source>
</evidence>
<comment type="subcellular location">
    <subcellularLocation>
        <location evidence="1">Nucleus</location>
    </subcellularLocation>
</comment>
<sequence>MNSSNKGEEESCGCASEEWWQLPWPFGPLVPEAMPEVKRSRTPPPDGWELMQPPLEELDQKMREAETVLHEGKRKVESLWPICRIHHQKTHYIFDLFYKRKAISRELYECCIKEGYADKPDCQDYDTEI</sequence>
<gene>
    <name evidence="5" type="ORF">IHE44_0003362</name>
    <name evidence="4" type="ORF">IHE44_008911</name>
</gene>
<name>A0A835NEB2_9PASS</name>
<dbReference type="PANTHER" id="PTHR19411">
    <property type="entry name" value="PROTEIN BUD31-RELATED"/>
    <property type="match status" value="1"/>
</dbReference>
<protein>
    <submittedName>
        <fullName evidence="4">Uncharacterized protein</fullName>
    </submittedName>
</protein>
<evidence type="ECO:0000313" key="5">
    <source>
        <dbReference type="EMBL" id="KAI1234321.1"/>
    </source>
</evidence>
<keyword evidence="6" id="KW-1185">Reference proteome</keyword>
<dbReference type="GO" id="GO:0000398">
    <property type="term" value="P:mRNA splicing, via spliceosome"/>
    <property type="evidence" value="ECO:0007669"/>
    <property type="project" value="TreeGrafter"/>
</dbReference>
<evidence type="ECO:0000256" key="1">
    <source>
        <dbReference type="ARBA" id="ARBA00004123"/>
    </source>
</evidence>